<dbReference type="EMBL" id="JAIWYP010000007">
    <property type="protein sequence ID" value="KAH3798452.1"/>
    <property type="molecule type" value="Genomic_DNA"/>
</dbReference>
<dbReference type="AlphaFoldDB" id="A0A9D4FMB7"/>
<sequence length="72" mass="9429">MGRSDRIERRWLMGWPRWYNWRLDRRMGNRWWGWGLGKQHWRWQLGWKRWRFSGRQNLNYWSSIRRSKRTCC</sequence>
<keyword evidence="2" id="KW-1185">Reference proteome</keyword>
<dbReference type="Proteomes" id="UP000828390">
    <property type="component" value="Unassembled WGS sequence"/>
</dbReference>
<protein>
    <submittedName>
        <fullName evidence="1">Uncharacterized protein</fullName>
    </submittedName>
</protein>
<reference evidence="1" key="2">
    <citation type="submission" date="2020-11" db="EMBL/GenBank/DDBJ databases">
        <authorList>
            <person name="McCartney M.A."/>
            <person name="Auch B."/>
            <person name="Kono T."/>
            <person name="Mallez S."/>
            <person name="Becker A."/>
            <person name="Gohl D.M."/>
            <person name="Silverstein K.A.T."/>
            <person name="Koren S."/>
            <person name="Bechman K.B."/>
            <person name="Herman A."/>
            <person name="Abrahante J.E."/>
            <person name="Garbe J."/>
        </authorList>
    </citation>
    <scope>NUCLEOTIDE SEQUENCE</scope>
    <source>
        <strain evidence="1">Duluth1</strain>
        <tissue evidence="1">Whole animal</tissue>
    </source>
</reference>
<accession>A0A9D4FMB7</accession>
<evidence type="ECO:0000313" key="1">
    <source>
        <dbReference type="EMBL" id="KAH3798452.1"/>
    </source>
</evidence>
<comment type="caution">
    <text evidence="1">The sequence shown here is derived from an EMBL/GenBank/DDBJ whole genome shotgun (WGS) entry which is preliminary data.</text>
</comment>
<organism evidence="1 2">
    <name type="scientific">Dreissena polymorpha</name>
    <name type="common">Zebra mussel</name>
    <name type="synonym">Mytilus polymorpha</name>
    <dbReference type="NCBI Taxonomy" id="45954"/>
    <lineage>
        <taxon>Eukaryota</taxon>
        <taxon>Metazoa</taxon>
        <taxon>Spiralia</taxon>
        <taxon>Lophotrochozoa</taxon>
        <taxon>Mollusca</taxon>
        <taxon>Bivalvia</taxon>
        <taxon>Autobranchia</taxon>
        <taxon>Heteroconchia</taxon>
        <taxon>Euheterodonta</taxon>
        <taxon>Imparidentia</taxon>
        <taxon>Neoheterodontei</taxon>
        <taxon>Myida</taxon>
        <taxon>Dreissenoidea</taxon>
        <taxon>Dreissenidae</taxon>
        <taxon>Dreissena</taxon>
    </lineage>
</organism>
<evidence type="ECO:0000313" key="2">
    <source>
        <dbReference type="Proteomes" id="UP000828390"/>
    </source>
</evidence>
<proteinExistence type="predicted"/>
<name>A0A9D4FMB7_DREPO</name>
<reference evidence="1" key="1">
    <citation type="journal article" date="2019" name="bioRxiv">
        <title>The Genome of the Zebra Mussel, Dreissena polymorpha: A Resource for Invasive Species Research.</title>
        <authorList>
            <person name="McCartney M.A."/>
            <person name="Auch B."/>
            <person name="Kono T."/>
            <person name="Mallez S."/>
            <person name="Zhang Y."/>
            <person name="Obille A."/>
            <person name="Becker A."/>
            <person name="Abrahante J.E."/>
            <person name="Garbe J."/>
            <person name="Badalamenti J.P."/>
            <person name="Herman A."/>
            <person name="Mangelson H."/>
            <person name="Liachko I."/>
            <person name="Sullivan S."/>
            <person name="Sone E.D."/>
            <person name="Koren S."/>
            <person name="Silverstein K.A.T."/>
            <person name="Beckman K.B."/>
            <person name="Gohl D.M."/>
        </authorList>
    </citation>
    <scope>NUCLEOTIDE SEQUENCE</scope>
    <source>
        <strain evidence="1">Duluth1</strain>
        <tissue evidence="1">Whole animal</tissue>
    </source>
</reference>
<gene>
    <name evidence="1" type="ORF">DPMN_152051</name>
</gene>